<dbReference type="GO" id="GO:0046677">
    <property type="term" value="P:response to antibiotic"/>
    <property type="evidence" value="ECO:0007669"/>
    <property type="project" value="InterPro"/>
</dbReference>
<reference evidence="8 11" key="1">
    <citation type="journal article" date="2018" name="Int. J. Syst. Evol. Microbiol.">
        <title>Draft Genome Sequence of Faecalimonas umbilicata JCM 30896T, an Acetate-Producing Bacterium Isolated from Human Feces.</title>
        <authorList>
            <person name="Sakamoto M."/>
            <person name="Ikeyama N."/>
            <person name="Yuki M."/>
            <person name="Ohkuma M."/>
        </authorList>
    </citation>
    <scope>NUCLEOTIDE SEQUENCE [LARGE SCALE GENOMIC DNA]</scope>
    <source>
        <strain evidence="8 11">EGH7</strain>
    </source>
</reference>
<evidence type="ECO:0000259" key="5">
    <source>
        <dbReference type="Pfam" id="PF00905"/>
    </source>
</evidence>
<dbReference type="InterPro" id="IPR012338">
    <property type="entry name" value="Beta-lactam/transpept-like"/>
</dbReference>
<evidence type="ECO:0000259" key="6">
    <source>
        <dbReference type="Pfam" id="PF03717"/>
    </source>
</evidence>
<dbReference type="GO" id="GO:0005886">
    <property type="term" value="C:plasma membrane"/>
    <property type="evidence" value="ECO:0007669"/>
    <property type="project" value="TreeGrafter"/>
</dbReference>
<dbReference type="EMBL" id="SLZV01000021">
    <property type="protein sequence ID" value="TCS66004.1"/>
    <property type="molecule type" value="Genomic_DNA"/>
</dbReference>
<dbReference type="InterPro" id="IPR050515">
    <property type="entry name" value="Beta-lactam/transpept"/>
</dbReference>
<organism evidence="9 10">
    <name type="scientific">Faecalimonas umbilicata</name>
    <dbReference type="NCBI Taxonomy" id="1912855"/>
    <lineage>
        <taxon>Bacteria</taxon>
        <taxon>Bacillati</taxon>
        <taxon>Bacillota</taxon>
        <taxon>Clostridia</taxon>
        <taxon>Lachnospirales</taxon>
        <taxon>Lachnospiraceae</taxon>
        <taxon>Faecalimonas</taxon>
    </lineage>
</organism>
<feature type="domain" description="Penicillin-binding protein transpeptidase" evidence="5">
    <location>
        <begin position="382"/>
        <end position="698"/>
    </location>
</feature>
<evidence type="ECO:0000256" key="1">
    <source>
        <dbReference type="ARBA" id="ARBA00004370"/>
    </source>
</evidence>
<comment type="subcellular location">
    <subcellularLocation>
        <location evidence="1">Membrane</location>
    </subcellularLocation>
</comment>
<dbReference type="PANTHER" id="PTHR30627">
    <property type="entry name" value="PEPTIDOGLYCAN D,D-TRANSPEPTIDASE"/>
    <property type="match status" value="1"/>
</dbReference>
<sequence length="703" mass="77756">MSEKRTQNKGTKKQQEIQNYKRKEKSFNWVWLGISVLLVIGVIATGVMLNVADIRQTPKMVMKEYFELLSKGKYEEMYTFVSDTSGIEKKAFLEKNKNIYEGIQMSGLQVKFDKEKKKKDKEKTAVVSYQTKMETVAGEKAFYNEASLVKEKGGDWKLVWEPSLIFPELREDDRIVVSTVSARRGNILDRNGNGLAVNGTILQVGVVPGKMDEDKTGAIEKIAAEMDMTEEEIETKLSAAWVTDDVFVPLKSMAKGNEEKEQRLLGIKGVMISEMEGRVYPLGAAGGHLTGYVQPISAEELEEKQSEGYHENSVIGKSGLELAYEKTLKGSDGYEIYTADQNGKTKILLAAKEKEDGQDVVVTIDAAIQQKAYEQFQGDPAMAVSINPKTGEVMALVSTPAYDPNEFVYGISDRRWTELNEDPNRPLLNRFYAALVPGSTFKPITAAIGMDARKLDPNENKGYVGLSWQKDASWGEYMVTTLTDYGSEVNLQNALVYSDNIYFARTALDIGADTMIEGMRRAGFEEELPFDIGAQVSTFGTDSKISSEIQLADTGYGQGELLVNPIHLASIYSAFVNEGNMILPVLQMEEGQQAEYWKKDVFTEETAKQIQSDLVQVIENPTGTGAGGRIEGVSLLGKTGTAETKGSQEDAGALEYGWFACETTDGEERPLSVIGMVEDVQKKGGSNYVVSKVNAIMELYYAN</sequence>
<accession>A0A4R3JKU9</accession>
<dbReference type="InterPro" id="IPR032710">
    <property type="entry name" value="NTF2-like_dom_sf"/>
</dbReference>
<dbReference type="Gene3D" id="3.30.1390.30">
    <property type="entry name" value="Penicillin-binding protein 2a, domain 3"/>
    <property type="match status" value="1"/>
</dbReference>
<evidence type="ECO:0000256" key="4">
    <source>
        <dbReference type="SAM" id="Phobius"/>
    </source>
</evidence>
<dbReference type="GO" id="GO:0071972">
    <property type="term" value="F:peptidoglycan L,D-transpeptidase activity"/>
    <property type="evidence" value="ECO:0007669"/>
    <property type="project" value="TreeGrafter"/>
</dbReference>
<dbReference type="Gene3D" id="3.90.1310.10">
    <property type="entry name" value="Penicillin-binding protein 2a (Domain 2)"/>
    <property type="match status" value="1"/>
</dbReference>
<dbReference type="RefSeq" id="WP_116441822.1">
    <property type="nucleotide sequence ID" value="NZ_BHEO01000008.1"/>
</dbReference>
<comment type="caution">
    <text evidence="9">The sequence shown here is derived from an EMBL/GenBank/DDBJ whole genome shotgun (WGS) entry which is preliminary data.</text>
</comment>
<evidence type="ECO:0000313" key="10">
    <source>
        <dbReference type="Proteomes" id="UP000294613"/>
    </source>
</evidence>
<comment type="similarity">
    <text evidence="2">Belongs to the transpeptidase family.</text>
</comment>
<keyword evidence="4" id="KW-1133">Transmembrane helix</keyword>
<dbReference type="GO" id="GO:0008658">
    <property type="term" value="F:penicillin binding"/>
    <property type="evidence" value="ECO:0007669"/>
    <property type="project" value="InterPro"/>
</dbReference>
<feature type="transmembrane region" description="Helical" evidence="4">
    <location>
        <begin position="29"/>
        <end position="52"/>
    </location>
</feature>
<proteinExistence type="inferred from homology"/>
<feature type="domain" description="Penicillin-binding protein dimerisation" evidence="6">
    <location>
        <begin position="180"/>
        <end position="344"/>
    </location>
</feature>
<dbReference type="InterPro" id="IPR001460">
    <property type="entry name" value="PCN-bd_Tpept"/>
</dbReference>
<evidence type="ECO:0000256" key="2">
    <source>
        <dbReference type="ARBA" id="ARBA00007171"/>
    </source>
</evidence>
<dbReference type="Proteomes" id="UP000702954">
    <property type="component" value="Unassembled WGS sequence"/>
</dbReference>
<reference evidence="9 10" key="2">
    <citation type="submission" date="2019-03" db="EMBL/GenBank/DDBJ databases">
        <title>Genomic Encyclopedia of Type Strains, Phase IV (KMG-IV): sequencing the most valuable type-strain genomes for metagenomic binning, comparative biology and taxonomic classification.</title>
        <authorList>
            <person name="Goeker M."/>
        </authorList>
    </citation>
    <scope>NUCLEOTIDE SEQUENCE [LARGE SCALE GENOMIC DNA]</scope>
    <source>
        <strain evidence="9 10">DSM 103426</strain>
    </source>
</reference>
<evidence type="ECO:0000313" key="9">
    <source>
        <dbReference type="EMBL" id="TCS66004.1"/>
    </source>
</evidence>
<dbReference type="Gene3D" id="3.10.450.100">
    <property type="entry name" value="NTF2-like, domain 1"/>
    <property type="match status" value="1"/>
</dbReference>
<evidence type="ECO:0000313" key="8">
    <source>
        <dbReference type="EMBL" id="GBU05414.1"/>
    </source>
</evidence>
<dbReference type="GO" id="GO:0071555">
    <property type="term" value="P:cell wall organization"/>
    <property type="evidence" value="ECO:0007669"/>
    <property type="project" value="TreeGrafter"/>
</dbReference>
<keyword evidence="4" id="KW-0812">Transmembrane</keyword>
<dbReference type="Proteomes" id="UP000294613">
    <property type="component" value="Unassembled WGS sequence"/>
</dbReference>
<evidence type="ECO:0000256" key="3">
    <source>
        <dbReference type="ARBA" id="ARBA00023136"/>
    </source>
</evidence>
<evidence type="ECO:0000313" key="11">
    <source>
        <dbReference type="Proteomes" id="UP000702954"/>
    </source>
</evidence>
<name>A0A4R3JKU9_9FIRM</name>
<dbReference type="SUPFAM" id="SSF56519">
    <property type="entry name" value="Penicillin binding protein dimerisation domain"/>
    <property type="match status" value="1"/>
</dbReference>
<protein>
    <submittedName>
        <fullName evidence="8 9">Penicillin-binding protein</fullName>
    </submittedName>
</protein>
<dbReference type="SUPFAM" id="SSF54427">
    <property type="entry name" value="NTF2-like"/>
    <property type="match status" value="1"/>
</dbReference>
<dbReference type="PANTHER" id="PTHR30627:SF25">
    <property type="entry name" value="PENICILLIN-BINDING PROTEIN 3"/>
    <property type="match status" value="1"/>
</dbReference>
<keyword evidence="11" id="KW-1185">Reference proteome</keyword>
<dbReference type="InterPro" id="IPR036138">
    <property type="entry name" value="PBP_dimer_sf"/>
</dbReference>
<dbReference type="InterPro" id="IPR007887">
    <property type="entry name" value="MecA_N"/>
</dbReference>
<feature type="domain" description="NTF2-like N-terminal transpeptidase" evidence="7">
    <location>
        <begin position="58"/>
        <end position="173"/>
    </location>
</feature>
<dbReference type="Pfam" id="PF05223">
    <property type="entry name" value="MecA_N"/>
    <property type="match status" value="1"/>
</dbReference>
<dbReference type="EMBL" id="BHEO01000008">
    <property type="protein sequence ID" value="GBU05414.1"/>
    <property type="molecule type" value="Genomic_DNA"/>
</dbReference>
<dbReference type="Gene3D" id="3.40.710.10">
    <property type="entry name" value="DD-peptidase/beta-lactamase superfamily"/>
    <property type="match status" value="1"/>
</dbReference>
<dbReference type="Pfam" id="PF00905">
    <property type="entry name" value="Transpeptidase"/>
    <property type="match status" value="1"/>
</dbReference>
<dbReference type="Pfam" id="PF03717">
    <property type="entry name" value="PBP_dimer"/>
    <property type="match status" value="1"/>
</dbReference>
<dbReference type="InterPro" id="IPR005311">
    <property type="entry name" value="PBP_dimer"/>
</dbReference>
<dbReference type="SUPFAM" id="SSF56601">
    <property type="entry name" value="beta-lactamase/transpeptidase-like"/>
    <property type="match status" value="1"/>
</dbReference>
<dbReference type="AlphaFoldDB" id="A0A4R3JKU9"/>
<keyword evidence="3 4" id="KW-0472">Membrane</keyword>
<evidence type="ECO:0000259" key="7">
    <source>
        <dbReference type="Pfam" id="PF05223"/>
    </source>
</evidence>
<gene>
    <name evidence="9" type="ORF">EDD74_12133</name>
    <name evidence="8" type="ORF">FAEUMB_19550</name>
</gene>